<proteinExistence type="predicted"/>
<dbReference type="SMART" id="SM00342">
    <property type="entry name" value="HTH_ARAC"/>
    <property type="match status" value="1"/>
</dbReference>
<evidence type="ECO:0000259" key="6">
    <source>
        <dbReference type="PROSITE" id="PS01124"/>
    </source>
</evidence>
<evidence type="ECO:0000256" key="1">
    <source>
        <dbReference type="ARBA" id="ARBA00023015"/>
    </source>
</evidence>
<dbReference type="Gene3D" id="1.10.10.60">
    <property type="entry name" value="Homeodomain-like"/>
    <property type="match status" value="2"/>
</dbReference>
<accession>A0ABQ4MXX3</accession>
<dbReference type="InterPro" id="IPR020449">
    <property type="entry name" value="Tscrpt_reg_AraC-type_HTH"/>
</dbReference>
<feature type="domain" description="HTH araC/xylS-type" evidence="6">
    <location>
        <begin position="732"/>
        <end position="831"/>
    </location>
</feature>
<dbReference type="InterPro" id="IPR018060">
    <property type="entry name" value="HTH_AraC"/>
</dbReference>
<dbReference type="Pfam" id="PF12833">
    <property type="entry name" value="HTH_18"/>
    <property type="match status" value="1"/>
</dbReference>
<name>A0ABQ4MXX3_9BACL</name>
<keyword evidence="2" id="KW-0238">DNA-binding</keyword>
<feature type="region of interest" description="Disordered" evidence="4">
    <location>
        <begin position="285"/>
        <end position="307"/>
    </location>
</feature>
<protein>
    <submittedName>
        <fullName evidence="7">HTH-type transcriptional regulator YtdP</fullName>
    </submittedName>
</protein>
<keyword evidence="1" id="KW-0805">Transcription regulation</keyword>
<keyword evidence="5" id="KW-1133">Transmembrane helix</keyword>
<dbReference type="Gene3D" id="3.30.450.20">
    <property type="entry name" value="PAS domain"/>
    <property type="match status" value="1"/>
</dbReference>
<dbReference type="PANTHER" id="PTHR43280">
    <property type="entry name" value="ARAC-FAMILY TRANSCRIPTIONAL REGULATOR"/>
    <property type="match status" value="1"/>
</dbReference>
<feature type="compositionally biased region" description="Low complexity" evidence="4">
    <location>
        <begin position="286"/>
        <end position="307"/>
    </location>
</feature>
<dbReference type="Proteomes" id="UP000681290">
    <property type="component" value="Unassembled WGS sequence"/>
</dbReference>
<keyword evidence="8" id="KW-1185">Reference proteome</keyword>
<dbReference type="PANTHER" id="PTHR43280:SF28">
    <property type="entry name" value="HTH-TYPE TRANSCRIPTIONAL ACTIVATOR RHAS"/>
    <property type="match status" value="1"/>
</dbReference>
<dbReference type="InterPro" id="IPR009057">
    <property type="entry name" value="Homeodomain-like_sf"/>
</dbReference>
<evidence type="ECO:0000256" key="5">
    <source>
        <dbReference type="SAM" id="Phobius"/>
    </source>
</evidence>
<evidence type="ECO:0000256" key="2">
    <source>
        <dbReference type="ARBA" id="ARBA00023125"/>
    </source>
</evidence>
<keyword evidence="5" id="KW-0812">Transmembrane</keyword>
<reference evidence="7 8" key="1">
    <citation type="submission" date="2021-03" db="EMBL/GenBank/DDBJ databases">
        <title>Antimicrobial resistance genes in bacteria isolated from Japanese honey, and their potential for conferring macrolide and lincosamide resistance in the American foulbrood pathogen Paenibacillus larvae.</title>
        <authorList>
            <person name="Okamoto M."/>
            <person name="Kumagai M."/>
            <person name="Kanamori H."/>
            <person name="Takamatsu D."/>
        </authorList>
    </citation>
    <scope>NUCLEOTIDE SEQUENCE [LARGE SCALE GENOMIC DNA]</scope>
    <source>
        <strain evidence="7 8">J15TS10</strain>
    </source>
</reference>
<dbReference type="SUPFAM" id="SSF46689">
    <property type="entry name" value="Homeodomain-like"/>
    <property type="match status" value="1"/>
</dbReference>
<comment type="caution">
    <text evidence="7">The sequence shown here is derived from an EMBL/GenBank/DDBJ whole genome shotgun (WGS) entry which is preliminary data.</text>
</comment>
<dbReference type="InterPro" id="IPR018062">
    <property type="entry name" value="HTH_AraC-typ_CS"/>
</dbReference>
<keyword evidence="5" id="KW-0472">Membrane</keyword>
<evidence type="ECO:0000313" key="7">
    <source>
        <dbReference type="EMBL" id="GIP60788.1"/>
    </source>
</evidence>
<organism evidence="7 8">
    <name type="scientific">Paenibacillus woosongensis</name>
    <dbReference type="NCBI Taxonomy" id="307580"/>
    <lineage>
        <taxon>Bacteria</taxon>
        <taxon>Bacillati</taxon>
        <taxon>Bacillota</taxon>
        <taxon>Bacilli</taxon>
        <taxon>Bacillales</taxon>
        <taxon>Paenibacillaceae</taxon>
        <taxon>Paenibacillus</taxon>
    </lineage>
</organism>
<gene>
    <name evidence="7" type="primary">ytdP_2</name>
    <name evidence="7" type="ORF">J15TS10_46020</name>
</gene>
<dbReference type="PROSITE" id="PS00041">
    <property type="entry name" value="HTH_ARAC_FAMILY_1"/>
    <property type="match status" value="1"/>
</dbReference>
<evidence type="ECO:0000313" key="8">
    <source>
        <dbReference type="Proteomes" id="UP000681290"/>
    </source>
</evidence>
<feature type="transmembrane region" description="Helical" evidence="5">
    <location>
        <begin position="38"/>
        <end position="57"/>
    </location>
</feature>
<evidence type="ECO:0000256" key="3">
    <source>
        <dbReference type="ARBA" id="ARBA00023163"/>
    </source>
</evidence>
<dbReference type="PROSITE" id="PS01124">
    <property type="entry name" value="HTH_ARAC_FAMILY_2"/>
    <property type="match status" value="1"/>
</dbReference>
<dbReference type="PRINTS" id="PR00032">
    <property type="entry name" value="HTHARAC"/>
</dbReference>
<sequence length="834" mass="93546">MGKTELNKSKVNHNKVGRNKLIKPGGNKNKINLLTKLLISYLLVLLFPVMIIVLYYYPYSAEVVKEKEMDWNAHITEQFMTSMDTFTRYVYNLPFELVQNREFRLYQAEESDYQRVLIANEMKKYNATDAFIYNTLLYVRSTGYLFSKTGSAYSVQDMGKPGVGFYYESWPHNDLIETLNTLDSPVVRPVEGVLVPGHNRVRMLTFLQPLPVGGTSSPGVVMIMVREDTILRMMRSVSEAYKGDFFIFDAQGQPLVASNEALVQSSGDLPQLVSRLGKDSGSFRDTSIGTSSGASPGSSLGSTQGSSSGIHRINGVSYLVSYSVSDKNGWKYVSLLPVSESLQGLRTIQLNTILLVGGILLLEVIVIYVSIRKNYHPIKRLVEFAAGLLETEERGPMNEIEAIRYTLSGLSAVNSRLDEEVKETLPIMRDNMLLELVNGHFLSGEQMQREATKVGVSLDGARLAVAVISCDSETEETNLVLLYCKNRESQLPEGVQGYFFKSNYHHEIVFVCSHGEDFSVQAYLALLQEELQVRSGWKTIIGIGEPGEAVRAEGHSQPKGARRTSGQDQPELTCTYILDPNSAHVSYLQALRTVEQLRLRYTSPILSFAEIEMSPSGTVSYFAELLQSLELAILKNEATLVESLIERIVCYLSSEGLPPHMLRSVYLNTASVIFNGLQRFRHDDQSLLRLTDAAFQPRYTLEQMTGILQESGAKLCEMIRETLPKGRTASREDILAVIEDKGMDPNCSLQLMADHFGMSVSNFSHHFKKEMGQNFKEYIDRLRIQRSIQLLRESEETLEGIAAQVGFTNTSSFIRSFKKIVGTTPGQYRTTHRS</sequence>
<keyword evidence="3" id="KW-0804">Transcription</keyword>
<dbReference type="EMBL" id="BOSM01000012">
    <property type="protein sequence ID" value="GIP60788.1"/>
    <property type="molecule type" value="Genomic_DNA"/>
</dbReference>
<evidence type="ECO:0000256" key="4">
    <source>
        <dbReference type="SAM" id="MobiDB-lite"/>
    </source>
</evidence>